<dbReference type="InterPro" id="IPR011043">
    <property type="entry name" value="Gal_Oxase/kelch_b-propeller"/>
</dbReference>
<dbReference type="Proteomes" id="UP000594263">
    <property type="component" value="Unplaced"/>
</dbReference>
<dbReference type="Gramene" id="Kaladp0089s0035.1.v1.1">
    <property type="protein sequence ID" value="Kaladp0089s0035.1.v1.1.CDS.1"/>
    <property type="gene ID" value="Kaladp0089s0035.v1.1"/>
</dbReference>
<reference evidence="2" key="1">
    <citation type="submission" date="2021-01" db="UniProtKB">
        <authorList>
            <consortium name="EnsemblPlants"/>
        </authorList>
    </citation>
    <scope>IDENTIFICATION</scope>
</reference>
<keyword evidence="3" id="KW-1185">Reference proteome</keyword>
<dbReference type="PANTHER" id="PTHR31672">
    <property type="entry name" value="BNACNNG10540D PROTEIN"/>
    <property type="match status" value="1"/>
</dbReference>
<dbReference type="OMA" id="SHPQFHR"/>
<dbReference type="Pfam" id="PF12937">
    <property type="entry name" value="F-box-like"/>
    <property type="match status" value="1"/>
</dbReference>
<organism evidence="2 3">
    <name type="scientific">Kalanchoe fedtschenkoi</name>
    <name type="common">Lavender scallops</name>
    <name type="synonym">South American air plant</name>
    <dbReference type="NCBI Taxonomy" id="63787"/>
    <lineage>
        <taxon>Eukaryota</taxon>
        <taxon>Viridiplantae</taxon>
        <taxon>Streptophyta</taxon>
        <taxon>Embryophyta</taxon>
        <taxon>Tracheophyta</taxon>
        <taxon>Spermatophyta</taxon>
        <taxon>Magnoliopsida</taxon>
        <taxon>eudicotyledons</taxon>
        <taxon>Gunneridae</taxon>
        <taxon>Pentapetalae</taxon>
        <taxon>Saxifragales</taxon>
        <taxon>Crassulaceae</taxon>
        <taxon>Kalanchoe</taxon>
    </lineage>
</organism>
<accession>A0A7N0UUR0</accession>
<evidence type="ECO:0000313" key="2">
    <source>
        <dbReference type="EnsemblPlants" id="Kaladp0089s0035.1.v1.1.CDS.1"/>
    </source>
</evidence>
<dbReference type="SMART" id="SM00256">
    <property type="entry name" value="FBOX"/>
    <property type="match status" value="1"/>
</dbReference>
<protein>
    <recommendedName>
        <fullName evidence="1">F-box domain-containing protein</fullName>
    </recommendedName>
</protein>
<feature type="domain" description="F-box" evidence="1">
    <location>
        <begin position="18"/>
        <end position="64"/>
    </location>
</feature>
<proteinExistence type="predicted"/>
<name>A0A7N0UUR0_KALFE</name>
<dbReference type="InterPro" id="IPR036047">
    <property type="entry name" value="F-box-like_dom_sf"/>
</dbReference>
<dbReference type="EnsemblPlants" id="Kaladp0089s0035.1.v1.1">
    <property type="protein sequence ID" value="Kaladp0089s0035.1.v1.1.CDS.1"/>
    <property type="gene ID" value="Kaladp0089s0035.v1.1"/>
</dbReference>
<sequence>MLPTSNHNQKRTAEAMDPMIWSSLPEEILEHILSLLPLRTILGLRSTCKRFNLMLFTPSFVSKHSRPQSPPPLSSFLLLTHPQVSNQFPLYDSGACAWRSLAVSLPNLFPQLLLLQATLVSASNGLLCFTLPSTSSFFVCNPVTKCSKWVQFPADCVSLEMVTLVSNPTGFKIHAISSKSSSSTVFLYNSVASQDWSRFTSFGTSLPENCHQEGVQYNNHLCFVTPEPFRIIKFNLECGKWVRPTAQLPAEDMTFVRLASDHKRGKLYMVGGMGRNGISRSLGLWEMGDDGNWVELERSPGMMCRKFVSVCYHNYEHVYCFWHEGMVCICCYTWPEILYCKISRRSWHWLPKHPSLPDRCSFGFKWFSFVPQLYAPV</sequence>
<dbReference type="InterPro" id="IPR001810">
    <property type="entry name" value="F-box_dom"/>
</dbReference>
<dbReference type="SUPFAM" id="SSF50965">
    <property type="entry name" value="Galactose oxidase, central domain"/>
    <property type="match status" value="1"/>
</dbReference>
<dbReference type="PROSITE" id="PS50181">
    <property type="entry name" value="FBOX"/>
    <property type="match status" value="1"/>
</dbReference>
<dbReference type="InterPro" id="IPR050796">
    <property type="entry name" value="SCF_F-box_component"/>
</dbReference>
<dbReference type="SUPFAM" id="SSF81383">
    <property type="entry name" value="F-box domain"/>
    <property type="match status" value="1"/>
</dbReference>
<evidence type="ECO:0000259" key="1">
    <source>
        <dbReference type="PROSITE" id="PS50181"/>
    </source>
</evidence>
<dbReference type="AlphaFoldDB" id="A0A7N0UUR0"/>
<dbReference type="Gene3D" id="1.20.1280.50">
    <property type="match status" value="1"/>
</dbReference>
<evidence type="ECO:0000313" key="3">
    <source>
        <dbReference type="Proteomes" id="UP000594263"/>
    </source>
</evidence>
<dbReference type="PANTHER" id="PTHR31672:SF12">
    <property type="entry name" value="F-BOX DOMAIN-CONTAINING PROTEIN"/>
    <property type="match status" value="1"/>
</dbReference>